<accession>A0A9Q1FLD1</accession>
<evidence type="ECO:0000313" key="2">
    <source>
        <dbReference type="Proteomes" id="UP001152622"/>
    </source>
</evidence>
<evidence type="ECO:0000313" key="1">
    <source>
        <dbReference type="EMBL" id="KAJ8361016.1"/>
    </source>
</evidence>
<name>A0A9Q1FLD1_SYNKA</name>
<gene>
    <name evidence="1" type="ORF">SKAU_G00175410</name>
</gene>
<comment type="caution">
    <text evidence="1">The sequence shown here is derived from an EMBL/GenBank/DDBJ whole genome shotgun (WGS) entry which is preliminary data.</text>
</comment>
<proteinExistence type="predicted"/>
<dbReference type="EMBL" id="JAINUF010000005">
    <property type="protein sequence ID" value="KAJ8361016.1"/>
    <property type="molecule type" value="Genomic_DNA"/>
</dbReference>
<dbReference type="Proteomes" id="UP001152622">
    <property type="component" value="Chromosome 5"/>
</dbReference>
<dbReference type="AlphaFoldDB" id="A0A9Q1FLD1"/>
<organism evidence="1 2">
    <name type="scientific">Synaphobranchus kaupii</name>
    <name type="common">Kaup's arrowtooth eel</name>
    <dbReference type="NCBI Taxonomy" id="118154"/>
    <lineage>
        <taxon>Eukaryota</taxon>
        <taxon>Metazoa</taxon>
        <taxon>Chordata</taxon>
        <taxon>Craniata</taxon>
        <taxon>Vertebrata</taxon>
        <taxon>Euteleostomi</taxon>
        <taxon>Actinopterygii</taxon>
        <taxon>Neopterygii</taxon>
        <taxon>Teleostei</taxon>
        <taxon>Anguilliformes</taxon>
        <taxon>Synaphobranchidae</taxon>
        <taxon>Synaphobranchus</taxon>
    </lineage>
</organism>
<reference evidence="1" key="1">
    <citation type="journal article" date="2023" name="Science">
        <title>Genome structures resolve the early diversification of teleost fishes.</title>
        <authorList>
            <person name="Parey E."/>
            <person name="Louis A."/>
            <person name="Montfort J."/>
            <person name="Bouchez O."/>
            <person name="Roques C."/>
            <person name="Iampietro C."/>
            <person name="Lluch J."/>
            <person name="Castinel A."/>
            <person name="Donnadieu C."/>
            <person name="Desvignes T."/>
            <person name="Floi Bucao C."/>
            <person name="Jouanno E."/>
            <person name="Wen M."/>
            <person name="Mejri S."/>
            <person name="Dirks R."/>
            <person name="Jansen H."/>
            <person name="Henkel C."/>
            <person name="Chen W.J."/>
            <person name="Zahm M."/>
            <person name="Cabau C."/>
            <person name="Klopp C."/>
            <person name="Thompson A.W."/>
            <person name="Robinson-Rechavi M."/>
            <person name="Braasch I."/>
            <person name="Lecointre G."/>
            <person name="Bobe J."/>
            <person name="Postlethwait J.H."/>
            <person name="Berthelot C."/>
            <person name="Roest Crollius H."/>
            <person name="Guiguen Y."/>
        </authorList>
    </citation>
    <scope>NUCLEOTIDE SEQUENCE</scope>
    <source>
        <strain evidence="1">WJC10195</strain>
    </source>
</reference>
<protein>
    <submittedName>
        <fullName evidence="1">Uncharacterized protein</fullName>
    </submittedName>
</protein>
<sequence>MVLYLKACTVHQLIAVQTLQKYSSITDHSVPIEAQARLWIRQDLQSVPIGVLGSAQDYASVRPSFSHFPIERPKVEGRVRDPAFTMDLQCTVEQQNKKEAVSDAVQESWRGVGYGERLSACFAMEHTTQLTVPFTGLAGARGVNETPETAQAQQGAGPFPAIIAGLLYKKSCSGWWGSGVAPGQLLQMWEGPLGSGLCSQSEVCVHTGSSTPPIALPQR</sequence>
<keyword evidence="2" id="KW-1185">Reference proteome</keyword>